<dbReference type="InterPro" id="IPR036393">
    <property type="entry name" value="AceGlu_kinase-like_sf"/>
</dbReference>
<gene>
    <name evidence="2" type="ORF">MNBD_NITROSPINAE03-2090</name>
</gene>
<proteinExistence type="predicted"/>
<dbReference type="Pfam" id="PF00696">
    <property type="entry name" value="AA_kinase"/>
    <property type="match status" value="1"/>
</dbReference>
<protein>
    <recommendedName>
        <fullName evidence="1">Aspartate/glutamate/uridylate kinase domain-containing protein</fullName>
    </recommendedName>
</protein>
<accession>A0A3B1C7W2</accession>
<reference evidence="2" key="1">
    <citation type="submission" date="2018-06" db="EMBL/GenBank/DDBJ databases">
        <authorList>
            <person name="Zhirakovskaya E."/>
        </authorList>
    </citation>
    <scope>NUCLEOTIDE SEQUENCE</scope>
</reference>
<evidence type="ECO:0000313" key="2">
    <source>
        <dbReference type="EMBL" id="VAX22731.1"/>
    </source>
</evidence>
<sequence length="215" mass="23773">MTFRRKRWVFKLSGSLDNEKILSRLIPVIDELSSKLRVVIVPGGGAFADFIRARSARRKTSEKTAHAQAVMSTGQFGYELAERFKNGIAVYNRSQVTAAFKSGATPVFIPHPFAVDQKRIPATWEATSDTIAVETCRYLRIGGLVMLKSVDGIYKNGKLQAQAGKASLKKSGVVDPVFGGRLEPGWDVFILNGRKPQRLKQLLETGSTIMTKIRC</sequence>
<evidence type="ECO:0000259" key="1">
    <source>
        <dbReference type="Pfam" id="PF00696"/>
    </source>
</evidence>
<dbReference type="SUPFAM" id="SSF53633">
    <property type="entry name" value="Carbamate kinase-like"/>
    <property type="match status" value="1"/>
</dbReference>
<organism evidence="2">
    <name type="scientific">hydrothermal vent metagenome</name>
    <dbReference type="NCBI Taxonomy" id="652676"/>
    <lineage>
        <taxon>unclassified sequences</taxon>
        <taxon>metagenomes</taxon>
        <taxon>ecological metagenomes</taxon>
    </lineage>
</organism>
<dbReference type="EMBL" id="UOGB01000249">
    <property type="protein sequence ID" value="VAX22731.1"/>
    <property type="molecule type" value="Genomic_DNA"/>
</dbReference>
<dbReference type="AlphaFoldDB" id="A0A3B1C7W2"/>
<dbReference type="InterPro" id="IPR001048">
    <property type="entry name" value="Asp/Glu/Uridylate_kinase"/>
</dbReference>
<feature type="domain" description="Aspartate/glutamate/uridylate kinase" evidence="1">
    <location>
        <begin position="6"/>
        <end position="157"/>
    </location>
</feature>
<dbReference type="Gene3D" id="3.40.1160.10">
    <property type="entry name" value="Acetylglutamate kinase-like"/>
    <property type="match status" value="1"/>
</dbReference>
<name>A0A3B1C7W2_9ZZZZ</name>